<sequence>MSRTTGVADTICNTACKLHVSERGINAVKVVRRGKFQYVRSTSEVEHLRSGREDSSGCRVCGGTGHNHTILNAEHEITGRMDIQHLTRREGQQLRRQEELINSIGWHGSA</sequence>
<proteinExistence type="predicted"/>
<dbReference type="Proteomes" id="UP000269396">
    <property type="component" value="Unassembled WGS sequence"/>
</dbReference>
<name>A0A183NUF3_9TREM</name>
<gene>
    <name evidence="1" type="ORF">SMTD_LOCUS5739</name>
</gene>
<accession>A0A183NUF3</accession>
<dbReference type="EMBL" id="UZAL01027185">
    <property type="protein sequence ID" value="VDP30164.1"/>
    <property type="molecule type" value="Genomic_DNA"/>
</dbReference>
<organism evidence="1 2">
    <name type="scientific">Schistosoma mattheei</name>
    <dbReference type="NCBI Taxonomy" id="31246"/>
    <lineage>
        <taxon>Eukaryota</taxon>
        <taxon>Metazoa</taxon>
        <taxon>Spiralia</taxon>
        <taxon>Lophotrochozoa</taxon>
        <taxon>Platyhelminthes</taxon>
        <taxon>Trematoda</taxon>
        <taxon>Digenea</taxon>
        <taxon>Strigeidida</taxon>
        <taxon>Schistosomatoidea</taxon>
        <taxon>Schistosomatidae</taxon>
        <taxon>Schistosoma</taxon>
    </lineage>
</organism>
<evidence type="ECO:0000313" key="2">
    <source>
        <dbReference type="Proteomes" id="UP000269396"/>
    </source>
</evidence>
<evidence type="ECO:0000313" key="1">
    <source>
        <dbReference type="EMBL" id="VDP30164.1"/>
    </source>
</evidence>
<reference evidence="1 2" key="1">
    <citation type="submission" date="2018-11" db="EMBL/GenBank/DDBJ databases">
        <authorList>
            <consortium name="Pathogen Informatics"/>
        </authorList>
    </citation>
    <scope>NUCLEOTIDE SEQUENCE [LARGE SCALE GENOMIC DNA]</scope>
    <source>
        <strain>Denwood</strain>
        <strain evidence="2">Zambia</strain>
    </source>
</reference>
<dbReference type="AlphaFoldDB" id="A0A183NUF3"/>
<keyword evidence="2" id="KW-1185">Reference proteome</keyword>
<protein>
    <submittedName>
        <fullName evidence="1">Uncharacterized protein</fullName>
    </submittedName>
</protein>